<feature type="region of interest" description="Disordered" evidence="1">
    <location>
        <begin position="60"/>
        <end position="99"/>
    </location>
</feature>
<sequence length="99" mass="10584">MWGSGEMDGTRGVGKRGRSGQVHCGAGGEDRAAAVAPDNNLAQRARPACRCWRALQRKDRVGESRSTSTMTVDDDGDGGGEACAAMGNVHRRRRRKISL</sequence>
<evidence type="ECO:0000256" key="1">
    <source>
        <dbReference type="SAM" id="MobiDB-lite"/>
    </source>
</evidence>
<evidence type="ECO:0000313" key="3">
    <source>
        <dbReference type="Proteomes" id="UP001420932"/>
    </source>
</evidence>
<dbReference type="Proteomes" id="UP001420932">
    <property type="component" value="Unassembled WGS sequence"/>
</dbReference>
<feature type="compositionally biased region" description="Basic residues" evidence="1">
    <location>
        <begin position="89"/>
        <end position="99"/>
    </location>
</feature>
<keyword evidence="3" id="KW-1185">Reference proteome</keyword>
<reference evidence="2 3" key="1">
    <citation type="submission" date="2024-01" db="EMBL/GenBank/DDBJ databases">
        <title>Genome assemblies of Stephania.</title>
        <authorList>
            <person name="Yang L."/>
        </authorList>
    </citation>
    <scope>NUCLEOTIDE SEQUENCE [LARGE SCALE GENOMIC DNA]</scope>
    <source>
        <strain evidence="2">YNDBR</strain>
        <tissue evidence="2">Leaf</tissue>
    </source>
</reference>
<evidence type="ECO:0000313" key="2">
    <source>
        <dbReference type="EMBL" id="KAK9128128.1"/>
    </source>
</evidence>
<dbReference type="EMBL" id="JBBNAF010000007">
    <property type="protein sequence ID" value="KAK9128128.1"/>
    <property type="molecule type" value="Genomic_DNA"/>
</dbReference>
<proteinExistence type="predicted"/>
<gene>
    <name evidence="2" type="ORF">Syun_016925</name>
</gene>
<organism evidence="2 3">
    <name type="scientific">Stephania yunnanensis</name>
    <dbReference type="NCBI Taxonomy" id="152371"/>
    <lineage>
        <taxon>Eukaryota</taxon>
        <taxon>Viridiplantae</taxon>
        <taxon>Streptophyta</taxon>
        <taxon>Embryophyta</taxon>
        <taxon>Tracheophyta</taxon>
        <taxon>Spermatophyta</taxon>
        <taxon>Magnoliopsida</taxon>
        <taxon>Ranunculales</taxon>
        <taxon>Menispermaceae</taxon>
        <taxon>Menispermoideae</taxon>
        <taxon>Cissampelideae</taxon>
        <taxon>Stephania</taxon>
    </lineage>
</organism>
<accession>A0AAP0J629</accession>
<name>A0AAP0J629_9MAGN</name>
<comment type="caution">
    <text evidence="2">The sequence shown here is derived from an EMBL/GenBank/DDBJ whole genome shotgun (WGS) entry which is preliminary data.</text>
</comment>
<dbReference type="AlphaFoldDB" id="A0AAP0J629"/>
<feature type="region of interest" description="Disordered" evidence="1">
    <location>
        <begin position="1"/>
        <end position="39"/>
    </location>
</feature>
<protein>
    <submittedName>
        <fullName evidence="2">Uncharacterized protein</fullName>
    </submittedName>
</protein>